<dbReference type="GO" id="GO:0005829">
    <property type="term" value="C:cytosol"/>
    <property type="evidence" value="ECO:0007669"/>
    <property type="project" value="TreeGrafter"/>
</dbReference>
<comment type="pathway">
    <text evidence="1 8">Amino-acid biosynthesis; L-tryptophan biosynthesis; L-tryptophan from chorismate: step 5/5.</text>
</comment>
<dbReference type="InterPro" id="IPR013785">
    <property type="entry name" value="Aldolase_TIM"/>
</dbReference>
<evidence type="ECO:0000256" key="6">
    <source>
        <dbReference type="ARBA" id="ARBA00023239"/>
    </source>
</evidence>
<dbReference type="PANTHER" id="PTHR43406:SF1">
    <property type="entry name" value="TRYPTOPHAN SYNTHASE ALPHA CHAIN, CHLOROPLASTIC"/>
    <property type="match status" value="1"/>
</dbReference>
<dbReference type="EMBL" id="AP019308">
    <property type="protein sequence ID" value="BBH20718.1"/>
    <property type="molecule type" value="Genomic_DNA"/>
</dbReference>
<feature type="active site" description="Proton acceptor" evidence="8">
    <location>
        <position position="64"/>
    </location>
</feature>
<dbReference type="SUPFAM" id="SSF51366">
    <property type="entry name" value="Ribulose-phoshate binding barrel"/>
    <property type="match status" value="1"/>
</dbReference>
<dbReference type="Pfam" id="PF00290">
    <property type="entry name" value="Trp_syntA"/>
    <property type="match status" value="1"/>
</dbReference>
<feature type="active site" description="Proton acceptor" evidence="8">
    <location>
        <position position="75"/>
    </location>
</feature>
<name>A0A3G9JA03_9BACL</name>
<evidence type="ECO:0000256" key="5">
    <source>
        <dbReference type="ARBA" id="ARBA00023141"/>
    </source>
</evidence>
<evidence type="ECO:0000256" key="4">
    <source>
        <dbReference type="ARBA" id="ARBA00022822"/>
    </source>
</evidence>
<dbReference type="EC" id="4.2.1.20" evidence="8"/>
<evidence type="ECO:0000256" key="8">
    <source>
        <dbReference type="HAMAP-Rule" id="MF_00131"/>
    </source>
</evidence>
<protein>
    <recommendedName>
        <fullName evidence="8">Tryptophan synthase alpha chain</fullName>
        <ecNumber evidence="8">4.2.1.20</ecNumber>
    </recommendedName>
</protein>
<organism evidence="10 11">
    <name type="scientific">Paenibacillus baekrokdamisoli</name>
    <dbReference type="NCBI Taxonomy" id="1712516"/>
    <lineage>
        <taxon>Bacteria</taxon>
        <taxon>Bacillati</taxon>
        <taxon>Bacillota</taxon>
        <taxon>Bacilli</taxon>
        <taxon>Bacillales</taxon>
        <taxon>Paenibacillaceae</taxon>
        <taxon>Paenibacillus</taxon>
    </lineage>
</organism>
<dbReference type="NCBIfam" id="TIGR00262">
    <property type="entry name" value="trpA"/>
    <property type="match status" value="1"/>
</dbReference>
<proteinExistence type="inferred from homology"/>
<keyword evidence="3 8" id="KW-0028">Amino-acid biosynthesis</keyword>
<sequence>MKNGNHLSTEKISNSKIKLTELISRNQAGKSIQLMTHQILGYPDFDTNYEMLRLFNENGVDLVELQLPFSEPIADGPVFLKANQTSLARGTTTRQCLDFARRVVTDFPAISFLFMTYYNVVLQFGTEAFVKECADIGIRGLIVPDAYPEESGTFMEACRQHDVEPILIATPYTPDQRLVYLSAQTGGFLYCAARKGVTGSKTSFGDETSEFLSRVREFAKTPIAVGFGIQSGEDVAFLQGKCDIAIIGTQLLNVLEKEGLIGVDRFLKSIHAAL</sequence>
<evidence type="ECO:0000256" key="9">
    <source>
        <dbReference type="RuleBase" id="RU003662"/>
    </source>
</evidence>
<dbReference type="GO" id="GO:0004834">
    <property type="term" value="F:tryptophan synthase activity"/>
    <property type="evidence" value="ECO:0007669"/>
    <property type="project" value="UniProtKB-UniRule"/>
</dbReference>
<accession>A0A3G9JA03</accession>
<comment type="catalytic activity">
    <reaction evidence="7 8">
        <text>(1S,2R)-1-C-(indol-3-yl)glycerol 3-phosphate + L-serine = D-glyceraldehyde 3-phosphate + L-tryptophan + H2O</text>
        <dbReference type="Rhea" id="RHEA:10532"/>
        <dbReference type="ChEBI" id="CHEBI:15377"/>
        <dbReference type="ChEBI" id="CHEBI:33384"/>
        <dbReference type="ChEBI" id="CHEBI:57912"/>
        <dbReference type="ChEBI" id="CHEBI:58866"/>
        <dbReference type="ChEBI" id="CHEBI:59776"/>
        <dbReference type="EC" id="4.2.1.20"/>
    </reaction>
</comment>
<dbReference type="OrthoDB" id="9804578at2"/>
<dbReference type="CDD" id="cd04724">
    <property type="entry name" value="Tryptophan_synthase_alpha"/>
    <property type="match status" value="1"/>
</dbReference>
<evidence type="ECO:0000256" key="3">
    <source>
        <dbReference type="ARBA" id="ARBA00022605"/>
    </source>
</evidence>
<evidence type="ECO:0000256" key="7">
    <source>
        <dbReference type="ARBA" id="ARBA00049047"/>
    </source>
</evidence>
<reference evidence="10 11" key="1">
    <citation type="submission" date="2018-11" db="EMBL/GenBank/DDBJ databases">
        <title>Complete genome sequence of Paenibacillus baekrokdamisoli strain KCTC 33723.</title>
        <authorList>
            <person name="Kang S.W."/>
            <person name="Lee K.C."/>
            <person name="Kim K.K."/>
            <person name="Kim J.S."/>
            <person name="Kim D.S."/>
            <person name="Ko S.H."/>
            <person name="Yang S.H."/>
            <person name="Lee J.S."/>
        </authorList>
    </citation>
    <scope>NUCLEOTIDE SEQUENCE [LARGE SCALE GENOMIC DNA]</scope>
    <source>
        <strain evidence="10 11">KCTC 33723</strain>
    </source>
</reference>
<dbReference type="InterPro" id="IPR011060">
    <property type="entry name" value="RibuloseP-bd_barrel"/>
</dbReference>
<keyword evidence="4 8" id="KW-0822">Tryptophan biosynthesis</keyword>
<dbReference type="RefSeq" id="WP_125656056.1">
    <property type="nucleotide sequence ID" value="NZ_AP019308.1"/>
</dbReference>
<dbReference type="Gene3D" id="3.20.20.70">
    <property type="entry name" value="Aldolase class I"/>
    <property type="match status" value="1"/>
</dbReference>
<keyword evidence="5 8" id="KW-0057">Aromatic amino acid biosynthesis</keyword>
<dbReference type="InterPro" id="IPR018204">
    <property type="entry name" value="Trp_synthase_alpha_AS"/>
</dbReference>
<gene>
    <name evidence="8" type="primary">trpA</name>
    <name evidence="10" type="ORF">Back11_20630</name>
</gene>
<dbReference type="UniPathway" id="UPA00035">
    <property type="reaction ID" value="UER00044"/>
</dbReference>
<dbReference type="KEGG" id="pbk:Back11_20630"/>
<keyword evidence="11" id="KW-1185">Reference proteome</keyword>
<evidence type="ECO:0000313" key="10">
    <source>
        <dbReference type="EMBL" id="BBH20718.1"/>
    </source>
</evidence>
<dbReference type="PANTHER" id="PTHR43406">
    <property type="entry name" value="TRYPTOPHAN SYNTHASE, ALPHA CHAIN"/>
    <property type="match status" value="1"/>
</dbReference>
<evidence type="ECO:0000256" key="1">
    <source>
        <dbReference type="ARBA" id="ARBA00004733"/>
    </source>
</evidence>
<dbReference type="AlphaFoldDB" id="A0A3G9JA03"/>
<evidence type="ECO:0000313" key="11">
    <source>
        <dbReference type="Proteomes" id="UP000275368"/>
    </source>
</evidence>
<comment type="function">
    <text evidence="8">The alpha subunit is responsible for the aldol cleavage of indoleglycerol phosphate to indole and glyceraldehyde 3-phosphate.</text>
</comment>
<dbReference type="Proteomes" id="UP000275368">
    <property type="component" value="Chromosome"/>
</dbReference>
<comment type="similarity">
    <text evidence="8 9">Belongs to the TrpA family.</text>
</comment>
<evidence type="ECO:0000256" key="2">
    <source>
        <dbReference type="ARBA" id="ARBA00011270"/>
    </source>
</evidence>
<dbReference type="PROSITE" id="PS00167">
    <property type="entry name" value="TRP_SYNTHASE_ALPHA"/>
    <property type="match status" value="1"/>
</dbReference>
<keyword evidence="6 8" id="KW-0456">Lyase</keyword>
<comment type="subunit">
    <text evidence="2 8">Tetramer of two alpha and two beta chains.</text>
</comment>
<dbReference type="InterPro" id="IPR002028">
    <property type="entry name" value="Trp_synthase_suA"/>
</dbReference>
<dbReference type="HAMAP" id="MF_00131">
    <property type="entry name" value="Trp_synth_alpha"/>
    <property type="match status" value="1"/>
</dbReference>